<dbReference type="Proteomes" id="UP000887560">
    <property type="component" value="Unplaced"/>
</dbReference>
<protein>
    <submittedName>
        <fullName evidence="3">Uncharacterized protein</fullName>
    </submittedName>
</protein>
<accession>A0A915P4D1</accession>
<name>A0A915P4D1_9BILA</name>
<reference evidence="3" key="1">
    <citation type="submission" date="2022-11" db="UniProtKB">
        <authorList>
            <consortium name="WormBaseParasite"/>
        </authorList>
    </citation>
    <scope>IDENTIFICATION</scope>
</reference>
<evidence type="ECO:0000313" key="3">
    <source>
        <dbReference type="WBParaSite" id="scf7180000423132.g10284"/>
    </source>
</evidence>
<sequence>MIGIKENVNLDDYYVYLIFEEESEDIFYKNYLKISAFIVNADIRDKRVKVDESLKHAEKQVKKLIKKKKTEKDGKLLADNCLKIKKYLEDYDRMKEVFKNENAGNIQLDDLYELIKICTILSKITDWASIMGEEIQKILNHYSSKNNITDEDYEILNTAIAALNYSEILKLVPEELDEYYENKEMV</sequence>
<evidence type="ECO:0000256" key="1">
    <source>
        <dbReference type="SAM" id="Coils"/>
    </source>
</evidence>
<evidence type="ECO:0000313" key="2">
    <source>
        <dbReference type="Proteomes" id="UP000887560"/>
    </source>
</evidence>
<dbReference type="AlphaFoldDB" id="A0A915P4D1"/>
<feature type="coiled-coil region" evidence="1">
    <location>
        <begin position="47"/>
        <end position="74"/>
    </location>
</feature>
<keyword evidence="2" id="KW-1185">Reference proteome</keyword>
<proteinExistence type="predicted"/>
<dbReference type="WBParaSite" id="scf7180000423132.g10284">
    <property type="protein sequence ID" value="scf7180000423132.g10284"/>
    <property type="gene ID" value="scf7180000423132.g10284"/>
</dbReference>
<organism evidence="2 3">
    <name type="scientific">Meloidogyne floridensis</name>
    <dbReference type="NCBI Taxonomy" id="298350"/>
    <lineage>
        <taxon>Eukaryota</taxon>
        <taxon>Metazoa</taxon>
        <taxon>Ecdysozoa</taxon>
        <taxon>Nematoda</taxon>
        <taxon>Chromadorea</taxon>
        <taxon>Rhabditida</taxon>
        <taxon>Tylenchina</taxon>
        <taxon>Tylenchomorpha</taxon>
        <taxon>Tylenchoidea</taxon>
        <taxon>Meloidogynidae</taxon>
        <taxon>Meloidogyninae</taxon>
        <taxon>Meloidogyne</taxon>
    </lineage>
</organism>
<keyword evidence="1" id="KW-0175">Coiled coil</keyword>